<dbReference type="AlphaFoldDB" id="A0A0D5XYQ1"/>
<sequence length="60" mass="6480">MSPPKNPIIAAHLGLSPTPKPDNRGAPRFFPQPKTCSRCRAPARLRSPAKQAQAQATYSP</sequence>
<dbReference type="KEGG" id="pcz:PCL1606_27570"/>
<reference evidence="2 3" key="1">
    <citation type="journal article" date="2015" name="Mol. Plant Microbe Interact.">
        <title>Comparative Genomic Analysis of Pseudomonas chlororaphis PCL1606 Reveals New Insight into Antifungal Compounds Involved in Biocontrol.</title>
        <authorList>
            <person name="Calderon C.E."/>
            <person name="Ramos C."/>
            <person name="de Vicente A."/>
            <person name="Cazorla F.M."/>
        </authorList>
    </citation>
    <scope>NUCLEOTIDE SEQUENCE [LARGE SCALE GENOMIC DNA]</scope>
    <source>
        <strain evidence="2 3">PCL1606</strain>
    </source>
</reference>
<accession>A0A0D5XYQ1</accession>
<proteinExistence type="predicted"/>
<feature type="region of interest" description="Disordered" evidence="1">
    <location>
        <begin position="13"/>
        <end position="36"/>
    </location>
</feature>
<dbReference type="PATRIC" id="fig|587753.10.peg.2752"/>
<evidence type="ECO:0000313" key="3">
    <source>
        <dbReference type="Proteomes" id="UP000032748"/>
    </source>
</evidence>
<name>A0A0D5XYQ1_9PSED</name>
<dbReference type="Proteomes" id="UP000032748">
    <property type="component" value="Chromosome"/>
</dbReference>
<gene>
    <name evidence="2" type="ORF">PCL1606_27570</name>
</gene>
<organism evidence="2 3">
    <name type="scientific">Pseudomonas chlororaphis</name>
    <dbReference type="NCBI Taxonomy" id="587753"/>
    <lineage>
        <taxon>Bacteria</taxon>
        <taxon>Pseudomonadati</taxon>
        <taxon>Pseudomonadota</taxon>
        <taxon>Gammaproteobacteria</taxon>
        <taxon>Pseudomonadales</taxon>
        <taxon>Pseudomonadaceae</taxon>
        <taxon>Pseudomonas</taxon>
    </lineage>
</organism>
<evidence type="ECO:0000256" key="1">
    <source>
        <dbReference type="SAM" id="MobiDB-lite"/>
    </source>
</evidence>
<evidence type="ECO:0000313" key="2">
    <source>
        <dbReference type="EMBL" id="AKA24208.1"/>
    </source>
</evidence>
<protein>
    <submittedName>
        <fullName evidence="2">Uncharacterized protein</fullName>
    </submittedName>
</protein>
<dbReference type="EMBL" id="CP011110">
    <property type="protein sequence ID" value="AKA24208.1"/>
    <property type="molecule type" value="Genomic_DNA"/>
</dbReference>